<dbReference type="InterPro" id="IPR012340">
    <property type="entry name" value="NA-bd_OB-fold"/>
</dbReference>
<sequence>MSNKFEINSIVTGKIIDIKPFGAFVALDEETKGLVHISQVSHGFVKDINEHLTIGQEVKVKILSIDESTGKISLSIRDANPESKRPERKPYVKHQDQPKHQNNSNNNNTNNNVCLEDKLKEWLKQSNERQADLNKRNNRK</sequence>
<evidence type="ECO:0000256" key="1">
    <source>
        <dbReference type="SAM" id="MobiDB-lite"/>
    </source>
</evidence>
<protein>
    <submittedName>
        <fullName evidence="3">General stress protein 13</fullName>
    </submittedName>
</protein>
<dbReference type="OrthoDB" id="9810507at2"/>
<dbReference type="GO" id="GO:0003729">
    <property type="term" value="F:mRNA binding"/>
    <property type="evidence" value="ECO:0007669"/>
    <property type="project" value="TreeGrafter"/>
</dbReference>
<dbReference type="GO" id="GO:0005737">
    <property type="term" value="C:cytoplasm"/>
    <property type="evidence" value="ECO:0007669"/>
    <property type="project" value="UniProtKB-ARBA"/>
</dbReference>
<feature type="compositionally biased region" description="Basic and acidic residues" evidence="1">
    <location>
        <begin position="79"/>
        <end position="99"/>
    </location>
</feature>
<dbReference type="AlphaFoldDB" id="A0A1V4IBG8"/>
<evidence type="ECO:0000313" key="4">
    <source>
        <dbReference type="Proteomes" id="UP000190140"/>
    </source>
</evidence>
<dbReference type="STRING" id="29349.CLOTH_01690"/>
<dbReference type="Gene3D" id="2.40.50.140">
    <property type="entry name" value="Nucleic acid-binding proteins"/>
    <property type="match status" value="1"/>
</dbReference>
<dbReference type="InterPro" id="IPR003029">
    <property type="entry name" value="S1_domain"/>
</dbReference>
<evidence type="ECO:0000313" key="3">
    <source>
        <dbReference type="EMBL" id="OPJ56887.1"/>
    </source>
</evidence>
<dbReference type="NCBIfam" id="NF040579">
    <property type="entry name" value="S1_dom_CvfD"/>
    <property type="match status" value="1"/>
</dbReference>
<dbReference type="SMART" id="SM00316">
    <property type="entry name" value="S1"/>
    <property type="match status" value="1"/>
</dbReference>
<feature type="domain" description="S1 motif" evidence="2">
    <location>
        <begin position="8"/>
        <end position="77"/>
    </location>
</feature>
<reference evidence="3 4" key="1">
    <citation type="submission" date="2017-03" db="EMBL/GenBank/DDBJ databases">
        <title>Genome sequence of Clostridium thermoalcaliphilum DSM 7309.</title>
        <authorList>
            <person name="Poehlein A."/>
            <person name="Daniel R."/>
        </authorList>
    </citation>
    <scope>NUCLEOTIDE SEQUENCE [LARGE SCALE GENOMIC DNA]</scope>
    <source>
        <strain evidence="3 4">DSM 7309</strain>
    </source>
</reference>
<organism evidence="3 4">
    <name type="scientific">Alkalithermobacter paradoxus</name>
    <dbReference type="NCBI Taxonomy" id="29349"/>
    <lineage>
        <taxon>Bacteria</taxon>
        <taxon>Bacillati</taxon>
        <taxon>Bacillota</taxon>
        <taxon>Clostridia</taxon>
        <taxon>Peptostreptococcales</taxon>
        <taxon>Tepidibacteraceae</taxon>
        <taxon>Alkalithermobacter</taxon>
    </lineage>
</organism>
<evidence type="ECO:0000259" key="2">
    <source>
        <dbReference type="PROSITE" id="PS50126"/>
    </source>
</evidence>
<name>A0A1V4IBG8_9FIRM</name>
<dbReference type="Proteomes" id="UP000190140">
    <property type="component" value="Unassembled WGS sequence"/>
</dbReference>
<dbReference type="GO" id="GO:0003735">
    <property type="term" value="F:structural constituent of ribosome"/>
    <property type="evidence" value="ECO:0007669"/>
    <property type="project" value="TreeGrafter"/>
</dbReference>
<dbReference type="SUPFAM" id="SSF50249">
    <property type="entry name" value="Nucleic acid-binding proteins"/>
    <property type="match status" value="1"/>
</dbReference>
<dbReference type="Pfam" id="PF00575">
    <property type="entry name" value="S1"/>
    <property type="match status" value="1"/>
</dbReference>
<gene>
    <name evidence="3" type="primary">yugI</name>
    <name evidence="3" type="ORF">CLOTH_01690</name>
</gene>
<dbReference type="RefSeq" id="WP_079410256.1">
    <property type="nucleotide sequence ID" value="NZ_MZGW01000001.1"/>
</dbReference>
<dbReference type="NCBIfam" id="NF005973">
    <property type="entry name" value="PRK08059.1"/>
    <property type="match status" value="1"/>
</dbReference>
<dbReference type="GO" id="GO:0006412">
    <property type="term" value="P:translation"/>
    <property type="evidence" value="ECO:0007669"/>
    <property type="project" value="TreeGrafter"/>
</dbReference>
<dbReference type="EMBL" id="MZGW01000001">
    <property type="protein sequence ID" value="OPJ56887.1"/>
    <property type="molecule type" value="Genomic_DNA"/>
</dbReference>
<proteinExistence type="predicted"/>
<feature type="region of interest" description="Disordered" evidence="1">
    <location>
        <begin position="73"/>
        <end position="115"/>
    </location>
</feature>
<dbReference type="PANTHER" id="PTHR10724">
    <property type="entry name" value="30S RIBOSOMAL PROTEIN S1"/>
    <property type="match status" value="1"/>
</dbReference>
<comment type="caution">
    <text evidence="3">The sequence shown here is derived from an EMBL/GenBank/DDBJ whole genome shotgun (WGS) entry which is preliminary data.</text>
</comment>
<dbReference type="FunFam" id="2.40.50.140:FF:000051">
    <property type="entry name" value="RNA-binding transcriptional accessory protein"/>
    <property type="match status" value="1"/>
</dbReference>
<accession>A0A1V4IBG8</accession>
<dbReference type="InterPro" id="IPR050437">
    <property type="entry name" value="Ribos_protein_bS1-like"/>
</dbReference>
<dbReference type="PROSITE" id="PS50126">
    <property type="entry name" value="S1"/>
    <property type="match status" value="1"/>
</dbReference>
<keyword evidence="4" id="KW-1185">Reference proteome</keyword>
<feature type="compositionally biased region" description="Low complexity" evidence="1">
    <location>
        <begin position="102"/>
        <end position="112"/>
    </location>
</feature>